<evidence type="ECO:0000313" key="4">
    <source>
        <dbReference type="Proteomes" id="UP000009046"/>
    </source>
</evidence>
<keyword evidence="4" id="KW-1185">Reference proteome</keyword>
<feature type="transmembrane region" description="Helical" evidence="1">
    <location>
        <begin position="61"/>
        <end position="81"/>
    </location>
</feature>
<name>E0W2U9_PEDHC</name>
<organism>
    <name type="scientific">Pediculus humanus subsp. corporis</name>
    <name type="common">Body louse</name>
    <dbReference type="NCBI Taxonomy" id="121224"/>
    <lineage>
        <taxon>Eukaryota</taxon>
        <taxon>Metazoa</taxon>
        <taxon>Ecdysozoa</taxon>
        <taxon>Arthropoda</taxon>
        <taxon>Hexapoda</taxon>
        <taxon>Insecta</taxon>
        <taxon>Pterygota</taxon>
        <taxon>Neoptera</taxon>
        <taxon>Paraneoptera</taxon>
        <taxon>Psocodea</taxon>
        <taxon>Troctomorpha</taxon>
        <taxon>Phthiraptera</taxon>
        <taxon>Anoplura</taxon>
        <taxon>Pediculidae</taxon>
        <taxon>Pediculus</taxon>
    </lineage>
</organism>
<evidence type="ECO:0000256" key="1">
    <source>
        <dbReference type="SAM" id="Phobius"/>
    </source>
</evidence>
<dbReference type="HOGENOM" id="CLU_2429717_0_0_1"/>
<protein>
    <submittedName>
        <fullName evidence="2 3">Uncharacterized protein</fullName>
    </submittedName>
</protein>
<proteinExistence type="predicted"/>
<reference evidence="2" key="2">
    <citation type="submission" date="2007-04" db="EMBL/GenBank/DDBJ databases">
        <title>The genome of the human body louse.</title>
        <authorList>
            <consortium name="The Human Body Louse Genome Consortium"/>
            <person name="Kirkness E."/>
            <person name="Walenz B."/>
            <person name="Hass B."/>
            <person name="Bruggner R."/>
            <person name="Strausberg R."/>
        </authorList>
    </citation>
    <scope>NUCLEOTIDE SEQUENCE</scope>
    <source>
        <strain evidence="2">USDA</strain>
    </source>
</reference>
<dbReference type="EnsemblMetazoa" id="PHUM597320-RA">
    <property type="protein sequence ID" value="PHUM597320-PA"/>
    <property type="gene ID" value="PHUM597320"/>
</dbReference>
<reference evidence="2" key="1">
    <citation type="submission" date="2007-04" db="EMBL/GenBank/DDBJ databases">
        <title>Annotation of Pediculus humanus corporis strain USDA.</title>
        <authorList>
            <person name="Kirkness E."/>
            <person name="Hannick L."/>
            <person name="Hass B."/>
            <person name="Bruggner R."/>
            <person name="Lawson D."/>
            <person name="Bidwell S."/>
            <person name="Joardar V."/>
            <person name="Caler E."/>
            <person name="Walenz B."/>
            <person name="Inman J."/>
            <person name="Schobel S."/>
            <person name="Galinsky K."/>
            <person name="Amedeo P."/>
            <person name="Strausberg R."/>
        </authorList>
    </citation>
    <scope>NUCLEOTIDE SEQUENCE</scope>
    <source>
        <strain evidence="2">USDA</strain>
    </source>
</reference>
<reference evidence="3" key="3">
    <citation type="submission" date="2020-05" db="UniProtKB">
        <authorList>
            <consortium name="EnsemblMetazoa"/>
        </authorList>
    </citation>
    <scope>IDENTIFICATION</scope>
    <source>
        <strain evidence="3">USDA</strain>
    </source>
</reference>
<evidence type="ECO:0000313" key="2">
    <source>
        <dbReference type="EMBL" id="EEB19955.1"/>
    </source>
</evidence>
<keyword evidence="1" id="KW-1133">Transmembrane helix</keyword>
<keyword evidence="1" id="KW-0812">Transmembrane</keyword>
<gene>
    <name evidence="3" type="primary">8236828</name>
    <name evidence="2" type="ORF">Phum_PHUM597320</name>
</gene>
<dbReference type="CTD" id="8236828"/>
<dbReference type="EMBL" id="AAZO01007285">
    <property type="status" value="NOT_ANNOTATED_CDS"/>
    <property type="molecule type" value="Genomic_DNA"/>
</dbReference>
<accession>E0W2U9</accession>
<dbReference type="RefSeq" id="XP_002432693.1">
    <property type="nucleotide sequence ID" value="XM_002432648.1"/>
</dbReference>
<dbReference type="EMBL" id="DS235879">
    <property type="protein sequence ID" value="EEB19955.1"/>
    <property type="molecule type" value="Genomic_DNA"/>
</dbReference>
<sequence>MGALLLFLRSRNSQIRQCCQQIGCHPEKNNFEKWWKLIKVSDPVKTRGKCRNLVMEIVRNYSKIIVGALGAGAGVTFIEIFKATSRFKKKL</sequence>
<keyword evidence="1" id="KW-0472">Membrane</keyword>
<dbReference type="KEGG" id="phu:Phum_PHUM597320"/>
<dbReference type="AlphaFoldDB" id="E0W2U9"/>
<dbReference type="GeneID" id="8236828"/>
<dbReference type="VEuPathDB" id="VectorBase:PHUM597320"/>
<evidence type="ECO:0000313" key="3">
    <source>
        <dbReference type="EnsemblMetazoa" id="PHUM597320-PA"/>
    </source>
</evidence>
<dbReference type="InParanoid" id="E0W2U9"/>
<dbReference type="Proteomes" id="UP000009046">
    <property type="component" value="Unassembled WGS sequence"/>
</dbReference>